<dbReference type="InterPro" id="IPR005162">
    <property type="entry name" value="Retrotrans_gag_dom"/>
</dbReference>
<dbReference type="Pfam" id="PF03732">
    <property type="entry name" value="Retrotrans_gag"/>
    <property type="match status" value="1"/>
</dbReference>
<dbReference type="PANTHER" id="PTHR34482:SF36">
    <property type="entry name" value="RETROTRANSPOSON GAG DOMAIN-CONTAINING PROTEIN"/>
    <property type="match status" value="1"/>
</dbReference>
<dbReference type="PANTHER" id="PTHR34482">
    <property type="entry name" value="DNA DAMAGE-INDUCIBLE PROTEIN 1-LIKE"/>
    <property type="match status" value="1"/>
</dbReference>
<dbReference type="EMBL" id="JAGGNH010000005">
    <property type="protein sequence ID" value="KAJ0972225.1"/>
    <property type="molecule type" value="Genomic_DNA"/>
</dbReference>
<evidence type="ECO:0000313" key="3">
    <source>
        <dbReference type="EMBL" id="KAJ0972225.1"/>
    </source>
</evidence>
<feature type="region of interest" description="Disordered" evidence="1">
    <location>
        <begin position="12"/>
        <end position="41"/>
    </location>
</feature>
<protein>
    <recommendedName>
        <fullName evidence="2">Retrotransposon gag domain-containing protein</fullName>
    </recommendedName>
</protein>
<gene>
    <name evidence="3" type="ORF">J5N97_020184</name>
</gene>
<organism evidence="3 4">
    <name type="scientific">Dioscorea zingiberensis</name>
    <dbReference type="NCBI Taxonomy" id="325984"/>
    <lineage>
        <taxon>Eukaryota</taxon>
        <taxon>Viridiplantae</taxon>
        <taxon>Streptophyta</taxon>
        <taxon>Embryophyta</taxon>
        <taxon>Tracheophyta</taxon>
        <taxon>Spermatophyta</taxon>
        <taxon>Magnoliopsida</taxon>
        <taxon>Liliopsida</taxon>
        <taxon>Dioscoreales</taxon>
        <taxon>Dioscoreaceae</taxon>
        <taxon>Dioscorea</taxon>
    </lineage>
</organism>
<evidence type="ECO:0000259" key="2">
    <source>
        <dbReference type="Pfam" id="PF03732"/>
    </source>
</evidence>
<sequence>MPYGPGFHPGTQYGSGYYPGAQPGPDNQPGAQAGPAQNPGMQQMYDQMTQSFAAFPGYQQPKQKKHDHVNKARQMGITPFEGTTDPAEAENWITRLELIFEALMCPEEEKVATVTLLLAERALQWWLAYKRRRPNQTVFTWTEFRKAFDRKFMPQIYRDAKHEEFLRLFQGSLSVADYEAKFTDLGRYAPDYTDNEHQKCRRFERGLRDDIRNIVTLSGFSDFTELVEASLRVESSMDQQKRRVEKSKKRSMLDTQAGGSYRPTKKSNSSSSGGSTSGGQGSSQWKPKCEICQKKHPGAAALPLRPPRHQHILIVISQGTTEANALYCHRRAESPHRPLHRLASTHHQPTEPLW</sequence>
<name>A0A9D5HDE5_9LILI</name>
<keyword evidence="4" id="KW-1185">Reference proteome</keyword>
<evidence type="ECO:0000313" key="4">
    <source>
        <dbReference type="Proteomes" id="UP001085076"/>
    </source>
</evidence>
<dbReference type="OrthoDB" id="786614at2759"/>
<comment type="caution">
    <text evidence="3">The sequence shown here is derived from an EMBL/GenBank/DDBJ whole genome shotgun (WGS) entry which is preliminary data.</text>
</comment>
<dbReference type="AlphaFoldDB" id="A0A9D5HDE5"/>
<dbReference type="Proteomes" id="UP001085076">
    <property type="component" value="Miscellaneous, Linkage group lg05"/>
</dbReference>
<feature type="region of interest" description="Disordered" evidence="1">
    <location>
        <begin position="234"/>
        <end position="286"/>
    </location>
</feature>
<proteinExistence type="predicted"/>
<reference evidence="3" key="2">
    <citation type="journal article" date="2022" name="Hortic Res">
        <title>The genome of Dioscorea zingiberensis sheds light on the biosynthesis, origin and evolution of the medicinally important diosgenin saponins.</title>
        <authorList>
            <person name="Li Y."/>
            <person name="Tan C."/>
            <person name="Li Z."/>
            <person name="Guo J."/>
            <person name="Li S."/>
            <person name="Chen X."/>
            <person name="Wang C."/>
            <person name="Dai X."/>
            <person name="Yang H."/>
            <person name="Song W."/>
            <person name="Hou L."/>
            <person name="Xu J."/>
            <person name="Tong Z."/>
            <person name="Xu A."/>
            <person name="Yuan X."/>
            <person name="Wang W."/>
            <person name="Yang Q."/>
            <person name="Chen L."/>
            <person name="Sun Z."/>
            <person name="Wang K."/>
            <person name="Pan B."/>
            <person name="Chen J."/>
            <person name="Bao Y."/>
            <person name="Liu F."/>
            <person name="Qi X."/>
            <person name="Gang D.R."/>
            <person name="Wen J."/>
            <person name="Li J."/>
        </authorList>
    </citation>
    <scope>NUCLEOTIDE SEQUENCE</scope>
    <source>
        <strain evidence="3">Dzin_1.0</strain>
    </source>
</reference>
<reference evidence="3" key="1">
    <citation type="submission" date="2021-03" db="EMBL/GenBank/DDBJ databases">
        <authorList>
            <person name="Li Z."/>
            <person name="Yang C."/>
        </authorList>
    </citation>
    <scope>NUCLEOTIDE SEQUENCE</scope>
    <source>
        <strain evidence="3">Dzin_1.0</strain>
        <tissue evidence="3">Leaf</tissue>
    </source>
</reference>
<accession>A0A9D5HDE5</accession>
<feature type="domain" description="Retrotransposon gag" evidence="2">
    <location>
        <begin position="114"/>
        <end position="209"/>
    </location>
</feature>
<evidence type="ECO:0000256" key="1">
    <source>
        <dbReference type="SAM" id="MobiDB-lite"/>
    </source>
</evidence>